<organism evidence="6 7">
    <name type="scientific">Paenibacillus rhizoplanae</name>
    <dbReference type="NCBI Taxonomy" id="1917181"/>
    <lineage>
        <taxon>Bacteria</taxon>
        <taxon>Bacillati</taxon>
        <taxon>Bacillota</taxon>
        <taxon>Bacilli</taxon>
        <taxon>Bacillales</taxon>
        <taxon>Paenibacillaceae</taxon>
        <taxon>Paenibacillus</taxon>
    </lineage>
</organism>
<dbReference type="InterPro" id="IPR036866">
    <property type="entry name" value="RibonucZ/Hydroxyglut_hydro"/>
</dbReference>
<dbReference type="InterPro" id="IPR022712">
    <property type="entry name" value="Beta_Casp"/>
</dbReference>
<gene>
    <name evidence="6" type="ORF">ACFSX3_07230</name>
</gene>
<dbReference type="SMART" id="SM00849">
    <property type="entry name" value="Lactamase_B"/>
    <property type="match status" value="1"/>
</dbReference>
<evidence type="ECO:0000256" key="4">
    <source>
        <dbReference type="ARBA" id="ARBA00048505"/>
    </source>
</evidence>
<dbReference type="Proteomes" id="UP001597448">
    <property type="component" value="Unassembled WGS sequence"/>
</dbReference>
<sequence>MTKLTIWGGAGEHGRSAYLLSGDGYRLLLDCGVKKGGAGQYPLIELRQTALLNTVLLSHAHEDHSVALPLLYAQGYKGEVWTTRETRAQLDAYFRSWRSSISREGHELPYTEADEQAIRYRYLEEEGKCLSWFGLIPGVQVMWGRSGHLAGSVWFLIAAEGRSIFYSGDYTAESLLLAADSPTEAIQAAGGIPDLEQRLRAWSCSQRLDLAVTDAAYGMDEDTQSDKLRQLEQAIRRTAVRGGKVLLPVPAGGRGHEMMLWAAKLFADLPMVVEAKLIEGMRRLAASPFWLRSAERTGGYSAADHIADFLAARRWTMPQSEAEREELLSGSGPSLWFVPDGMMQSSLSRWYYARWASHSTYSVLITGHVAAGTFGYKLLHEPGQHGVCEVLKLRYKVHQGREDVQRMLKSLPVRHAVLVHAAKPETDKLRDALIQGGQLTGCTLHSMAPGETLDLEGL</sequence>
<dbReference type="PANTHER" id="PTHR11203">
    <property type="entry name" value="CLEAVAGE AND POLYADENYLATION SPECIFICITY FACTOR FAMILY MEMBER"/>
    <property type="match status" value="1"/>
</dbReference>
<evidence type="ECO:0000256" key="2">
    <source>
        <dbReference type="ARBA" id="ARBA00034221"/>
    </source>
</evidence>
<evidence type="ECO:0000256" key="3">
    <source>
        <dbReference type="ARBA" id="ARBA00034301"/>
    </source>
</evidence>
<comment type="caution">
    <text evidence="6">The sequence shown here is derived from an EMBL/GenBank/DDBJ whole genome shotgun (WGS) entry which is preliminary data.</text>
</comment>
<dbReference type="Gene3D" id="3.40.50.10890">
    <property type="match status" value="1"/>
</dbReference>
<evidence type="ECO:0000256" key="1">
    <source>
        <dbReference type="ARBA" id="ARBA00022801"/>
    </source>
</evidence>
<dbReference type="InterPro" id="IPR001279">
    <property type="entry name" value="Metallo-B-lactamas"/>
</dbReference>
<proteinExistence type="predicted"/>
<keyword evidence="1 6" id="KW-0378">Hydrolase</keyword>
<dbReference type="Pfam" id="PF10996">
    <property type="entry name" value="Beta-Casp"/>
    <property type="match status" value="1"/>
</dbReference>
<comment type="catalytic activity">
    <reaction evidence="2">
        <text>3',5'-cyclic CMP + H2O = CMP + H(+)</text>
        <dbReference type="Rhea" id="RHEA:72675"/>
        <dbReference type="ChEBI" id="CHEBI:15377"/>
        <dbReference type="ChEBI" id="CHEBI:15378"/>
        <dbReference type="ChEBI" id="CHEBI:58003"/>
        <dbReference type="ChEBI" id="CHEBI:60377"/>
    </reaction>
    <physiologicalReaction direction="left-to-right" evidence="2">
        <dbReference type="Rhea" id="RHEA:72676"/>
    </physiologicalReaction>
</comment>
<dbReference type="GO" id="GO:0016787">
    <property type="term" value="F:hydrolase activity"/>
    <property type="evidence" value="ECO:0007669"/>
    <property type="project" value="UniProtKB-KW"/>
</dbReference>
<evidence type="ECO:0000313" key="7">
    <source>
        <dbReference type="Proteomes" id="UP001597448"/>
    </source>
</evidence>
<dbReference type="EC" id="3.-.-.-" evidence="6"/>
<dbReference type="RefSeq" id="WP_209992786.1">
    <property type="nucleotide sequence ID" value="NZ_JBHSVQ010000001.1"/>
</dbReference>
<reference evidence="7" key="1">
    <citation type="journal article" date="2019" name="Int. J. Syst. Evol. Microbiol.">
        <title>The Global Catalogue of Microorganisms (GCM) 10K type strain sequencing project: providing services to taxonomists for standard genome sequencing and annotation.</title>
        <authorList>
            <consortium name="The Broad Institute Genomics Platform"/>
            <consortium name="The Broad Institute Genome Sequencing Center for Infectious Disease"/>
            <person name="Wu L."/>
            <person name="Ma J."/>
        </authorList>
    </citation>
    <scope>NUCLEOTIDE SEQUENCE [LARGE SCALE GENOMIC DNA]</scope>
    <source>
        <strain evidence="7">CCM 8725</strain>
    </source>
</reference>
<protein>
    <submittedName>
        <fullName evidence="6">MBL fold metallo-hydrolase</fullName>
        <ecNumber evidence="6">3.-.-.-</ecNumber>
    </submittedName>
</protein>
<evidence type="ECO:0000313" key="6">
    <source>
        <dbReference type="EMBL" id="MFD2409656.1"/>
    </source>
</evidence>
<name>A0ABW5FA24_9BACL</name>
<dbReference type="SUPFAM" id="SSF56281">
    <property type="entry name" value="Metallo-hydrolase/oxidoreductase"/>
    <property type="match status" value="1"/>
</dbReference>
<evidence type="ECO:0000259" key="5">
    <source>
        <dbReference type="SMART" id="SM00849"/>
    </source>
</evidence>
<accession>A0ABW5FA24</accession>
<dbReference type="Pfam" id="PF00753">
    <property type="entry name" value="Lactamase_B"/>
    <property type="match status" value="1"/>
</dbReference>
<keyword evidence="7" id="KW-1185">Reference proteome</keyword>
<dbReference type="EMBL" id="JBHUKY010000017">
    <property type="protein sequence ID" value="MFD2409656.1"/>
    <property type="molecule type" value="Genomic_DNA"/>
</dbReference>
<dbReference type="Gene3D" id="3.60.15.10">
    <property type="entry name" value="Ribonuclease Z/Hydroxyacylglutathione hydrolase-like"/>
    <property type="match status" value="1"/>
</dbReference>
<dbReference type="InterPro" id="IPR050698">
    <property type="entry name" value="MBL"/>
</dbReference>
<feature type="domain" description="Metallo-beta-lactamase" evidence="5">
    <location>
        <begin position="14"/>
        <end position="207"/>
    </location>
</feature>
<dbReference type="PANTHER" id="PTHR11203:SF37">
    <property type="entry name" value="INTEGRATOR COMPLEX SUBUNIT 11"/>
    <property type="match status" value="1"/>
</dbReference>
<comment type="function">
    <text evidence="3">Counteracts the endogenous Pycsar antiviral defense system. Phosphodiesterase that enables metal-dependent hydrolysis of host cyclic nucleotide Pycsar defense signals such as cCMP and cUMP.</text>
</comment>
<comment type="catalytic activity">
    <reaction evidence="4">
        <text>3',5'-cyclic UMP + H2O = UMP + H(+)</text>
        <dbReference type="Rhea" id="RHEA:70575"/>
        <dbReference type="ChEBI" id="CHEBI:15377"/>
        <dbReference type="ChEBI" id="CHEBI:15378"/>
        <dbReference type="ChEBI" id="CHEBI:57865"/>
        <dbReference type="ChEBI" id="CHEBI:184387"/>
    </reaction>
    <physiologicalReaction direction="left-to-right" evidence="4">
        <dbReference type="Rhea" id="RHEA:70576"/>
    </physiologicalReaction>
</comment>